<proteinExistence type="inferred from homology"/>
<evidence type="ECO:0000256" key="5">
    <source>
        <dbReference type="SAM" id="SignalP"/>
    </source>
</evidence>
<dbReference type="GO" id="GO:1901678">
    <property type="term" value="P:iron coordination entity transport"/>
    <property type="evidence" value="ECO:0007669"/>
    <property type="project" value="UniProtKB-ARBA"/>
</dbReference>
<keyword evidence="8" id="KW-1185">Reference proteome</keyword>
<dbReference type="Pfam" id="PF01497">
    <property type="entry name" value="Peripla_BP_2"/>
    <property type="match status" value="1"/>
</dbReference>
<sequence>MSRRTTLAALAAVTALALSACGGSTGGGSSEETGGSAAADGAFPVTIPNAFGETTIDAEPERIVVIGYTEVDTLLALGVQPVAFQEFVTFPDASVPGLGPWAEDLAGEAEMQVFPVSSPPGVEEVLALRPDLVVAVGSGIEQDEYDQLSAVVPVLARPEGSTAYLVDRDDATLAIGQALGKEDQAQELVDGVDADFSAARDANPDFAGKTVVVTLPATDGSGGYSAYVTGDTRVSFFEDLGFELTPGIADIDAEGGFFVTISAEQVQLLDADLVVVLALSSVEETRSQLEADPVFATVPAVQAGRVIYTDPLSGGGAISYNDVLSVPFALDQLVPQIQDALAGS</sequence>
<dbReference type="RefSeq" id="WP_091059955.1">
    <property type="nucleotide sequence ID" value="NZ_FNCF01000002.1"/>
</dbReference>
<evidence type="ECO:0000313" key="8">
    <source>
        <dbReference type="Proteomes" id="UP000198863"/>
    </source>
</evidence>
<evidence type="ECO:0000256" key="1">
    <source>
        <dbReference type="ARBA" id="ARBA00004196"/>
    </source>
</evidence>
<dbReference type="OrthoDB" id="1846031at2"/>
<dbReference type="GO" id="GO:0030288">
    <property type="term" value="C:outer membrane-bounded periplasmic space"/>
    <property type="evidence" value="ECO:0007669"/>
    <property type="project" value="TreeGrafter"/>
</dbReference>
<name>A0A1G7PQR2_9ACTN</name>
<keyword evidence="3" id="KW-0813">Transport</keyword>
<evidence type="ECO:0000259" key="6">
    <source>
        <dbReference type="PROSITE" id="PS50983"/>
    </source>
</evidence>
<comment type="subcellular location">
    <subcellularLocation>
        <location evidence="1">Cell envelope</location>
    </subcellularLocation>
</comment>
<evidence type="ECO:0000313" key="7">
    <source>
        <dbReference type="EMBL" id="SDF88606.1"/>
    </source>
</evidence>
<dbReference type="Gene3D" id="3.40.50.1980">
    <property type="entry name" value="Nitrogenase molybdenum iron protein domain"/>
    <property type="match status" value="2"/>
</dbReference>
<protein>
    <submittedName>
        <fullName evidence="7">Iron complex transport system substrate-binding protein</fullName>
    </submittedName>
</protein>
<dbReference type="CDD" id="cd01146">
    <property type="entry name" value="FhuD"/>
    <property type="match status" value="1"/>
</dbReference>
<dbReference type="EMBL" id="FNCF01000002">
    <property type="protein sequence ID" value="SDF88606.1"/>
    <property type="molecule type" value="Genomic_DNA"/>
</dbReference>
<gene>
    <name evidence="7" type="ORF">SAMN05660324_1181</name>
</gene>
<dbReference type="PROSITE" id="PS50983">
    <property type="entry name" value="FE_B12_PBP"/>
    <property type="match status" value="1"/>
</dbReference>
<feature type="signal peptide" evidence="5">
    <location>
        <begin position="1"/>
        <end position="20"/>
    </location>
</feature>
<dbReference type="InterPro" id="IPR051313">
    <property type="entry name" value="Bact_iron-sidero_bind"/>
</dbReference>
<evidence type="ECO:0000256" key="2">
    <source>
        <dbReference type="ARBA" id="ARBA00008814"/>
    </source>
</evidence>
<dbReference type="Proteomes" id="UP000198863">
    <property type="component" value="Unassembled WGS sequence"/>
</dbReference>
<reference evidence="8" key="1">
    <citation type="submission" date="2016-10" db="EMBL/GenBank/DDBJ databases">
        <authorList>
            <person name="Varghese N."/>
            <person name="Submissions S."/>
        </authorList>
    </citation>
    <scope>NUCLEOTIDE SEQUENCE [LARGE SCALE GENOMIC DNA]</scope>
    <source>
        <strain evidence="8">DSM 44526</strain>
    </source>
</reference>
<feature type="chain" id="PRO_5038554910" evidence="5">
    <location>
        <begin position="21"/>
        <end position="344"/>
    </location>
</feature>
<dbReference type="PANTHER" id="PTHR30532:SF24">
    <property type="entry name" value="FERRIC ENTEROBACTIN-BINDING PERIPLASMIC PROTEIN FEPB"/>
    <property type="match status" value="1"/>
</dbReference>
<keyword evidence="4 5" id="KW-0732">Signal</keyword>
<accession>A0A1G7PQR2</accession>
<dbReference type="AlphaFoldDB" id="A0A1G7PQR2"/>
<evidence type="ECO:0000256" key="4">
    <source>
        <dbReference type="ARBA" id="ARBA00022729"/>
    </source>
</evidence>
<dbReference type="InterPro" id="IPR002491">
    <property type="entry name" value="ABC_transptr_periplasmic_BD"/>
</dbReference>
<organism evidence="7 8">
    <name type="scientific">Klenkia brasiliensis</name>
    <dbReference type="NCBI Taxonomy" id="333142"/>
    <lineage>
        <taxon>Bacteria</taxon>
        <taxon>Bacillati</taxon>
        <taxon>Actinomycetota</taxon>
        <taxon>Actinomycetes</taxon>
        <taxon>Geodermatophilales</taxon>
        <taxon>Geodermatophilaceae</taxon>
        <taxon>Klenkia</taxon>
    </lineage>
</organism>
<dbReference type="PANTHER" id="PTHR30532">
    <property type="entry name" value="IRON III DICITRATE-BINDING PERIPLASMIC PROTEIN"/>
    <property type="match status" value="1"/>
</dbReference>
<evidence type="ECO:0000256" key="3">
    <source>
        <dbReference type="ARBA" id="ARBA00022448"/>
    </source>
</evidence>
<dbReference type="SUPFAM" id="SSF53807">
    <property type="entry name" value="Helical backbone' metal receptor"/>
    <property type="match status" value="1"/>
</dbReference>
<comment type="similarity">
    <text evidence="2">Belongs to the bacterial solute-binding protein 8 family.</text>
</comment>
<feature type="domain" description="Fe/B12 periplasmic-binding" evidence="6">
    <location>
        <begin position="62"/>
        <end position="341"/>
    </location>
</feature>
<dbReference type="PROSITE" id="PS51257">
    <property type="entry name" value="PROKAR_LIPOPROTEIN"/>
    <property type="match status" value="1"/>
</dbReference>